<evidence type="ECO:0000313" key="2">
    <source>
        <dbReference type="EMBL" id="RRJ89191.1"/>
    </source>
</evidence>
<evidence type="ECO:0000256" key="1">
    <source>
        <dbReference type="SAM" id="SignalP"/>
    </source>
</evidence>
<dbReference type="Proteomes" id="UP000275719">
    <property type="component" value="Unassembled WGS sequence"/>
</dbReference>
<feature type="signal peptide" evidence="1">
    <location>
        <begin position="1"/>
        <end position="20"/>
    </location>
</feature>
<evidence type="ECO:0000313" key="3">
    <source>
        <dbReference type="Proteomes" id="UP000275719"/>
    </source>
</evidence>
<proteinExistence type="predicted"/>
<keyword evidence="1" id="KW-0732">Signal</keyword>
<reference evidence="2 3" key="1">
    <citation type="submission" date="2018-11" db="EMBL/GenBank/DDBJ databases">
        <title>Flavobacterium sp. nov., YIM 102701-2 draft genome.</title>
        <authorList>
            <person name="Li G."/>
            <person name="Jiang Y."/>
        </authorList>
    </citation>
    <scope>NUCLEOTIDE SEQUENCE [LARGE SCALE GENOMIC DNA]</scope>
    <source>
        <strain evidence="2 3">YIM 102701-2</strain>
    </source>
</reference>
<dbReference type="OrthoDB" id="1149023at2"/>
<comment type="caution">
    <text evidence="2">The sequence shown here is derived from an EMBL/GenBank/DDBJ whole genome shotgun (WGS) entry which is preliminary data.</text>
</comment>
<sequence>MKKSNIAMLCFMLLSNVLFAQQNIDFANYNTLEKVSAFFNDKSNKSDFAYGYYKTYEKGFWNGIPVENVVLRESSIEFSTPSTLTNSTKKISEFLIKNYKEDVVINKDYYETKYKINTEGITLTFDVDIDENEQISEDTKANMVIVFKEIIDNPLAKISSKIKTNPNGTDYFLDLDFFQVTPKVFLNGIPIYQNIAKSRYINDDNIYLNRYILNSKNPITLKLIIEPGNDEDGKPYKTILKNSYIKTILESNNSNGTNSKKRTIYDNQQYVTDTIVENGKTRYSSYPGTYNYGKKNLEFEFTFIPQVDYEVTGWSNGKDLRKEKDLEQKIKKFYADFGDLIINKDINKITELLYDKYFEFYTANYNSGEKKSYDDYESWLITIDRSFKTTLANETKLYISDDGKLAYLEPLDKSTNLKAVGRDYIKDIDFLFYIDEKTNQLKIIR</sequence>
<dbReference type="RefSeq" id="WP_125019734.1">
    <property type="nucleotide sequence ID" value="NZ_RQVQ01000032.1"/>
</dbReference>
<dbReference type="EMBL" id="RQVQ01000032">
    <property type="protein sequence ID" value="RRJ89191.1"/>
    <property type="molecule type" value="Genomic_DNA"/>
</dbReference>
<gene>
    <name evidence="2" type="ORF">EG240_12535</name>
</gene>
<accession>A0A3P3W282</accession>
<name>A0A3P3W282_9FLAO</name>
<feature type="chain" id="PRO_5018281136" evidence="1">
    <location>
        <begin position="21"/>
        <end position="445"/>
    </location>
</feature>
<protein>
    <submittedName>
        <fullName evidence="2">Uncharacterized protein</fullName>
    </submittedName>
</protein>
<organism evidence="2 3">
    <name type="scientific">Paenimyroides tangerinum</name>
    <dbReference type="NCBI Taxonomy" id="2488728"/>
    <lineage>
        <taxon>Bacteria</taxon>
        <taxon>Pseudomonadati</taxon>
        <taxon>Bacteroidota</taxon>
        <taxon>Flavobacteriia</taxon>
        <taxon>Flavobacteriales</taxon>
        <taxon>Flavobacteriaceae</taxon>
        <taxon>Paenimyroides</taxon>
    </lineage>
</organism>
<dbReference type="AlphaFoldDB" id="A0A3P3W282"/>
<keyword evidence="3" id="KW-1185">Reference proteome</keyword>